<feature type="transmembrane region" description="Helical" evidence="1">
    <location>
        <begin position="21"/>
        <end position="41"/>
    </location>
</feature>
<dbReference type="Proteomes" id="UP000256708">
    <property type="component" value="Unassembled WGS sequence"/>
</dbReference>
<evidence type="ECO:0000313" key="2">
    <source>
        <dbReference type="EMBL" id="RDV14788.1"/>
    </source>
</evidence>
<keyword evidence="1" id="KW-0472">Membrane</keyword>
<evidence type="ECO:0008006" key="4">
    <source>
        <dbReference type="Google" id="ProtNLM"/>
    </source>
</evidence>
<keyword evidence="3" id="KW-1185">Reference proteome</keyword>
<reference evidence="3" key="1">
    <citation type="submission" date="2018-08" db="EMBL/GenBank/DDBJ databases">
        <authorList>
            <person name="Liu Z.-W."/>
            <person name="Du Z.-J."/>
        </authorList>
    </citation>
    <scope>NUCLEOTIDE SEQUENCE [LARGE SCALE GENOMIC DNA]</scope>
    <source>
        <strain evidence="3">H4X</strain>
    </source>
</reference>
<accession>A0A3D8LBK7</accession>
<evidence type="ECO:0000313" key="3">
    <source>
        <dbReference type="Proteomes" id="UP000256708"/>
    </source>
</evidence>
<proteinExistence type="predicted"/>
<sequence>MIVRYNDDENNKVKRWLKIGAWTFGIALFLFVGLFFLTIWLENKLERMVAEQSDGVYELQLHGLQLSPFIGNLSVDSLSLTPDYERWQQLNSQYKDVSPTLMDLQSREIALNGLNYLAVLFGSDPQLDEFIIENPEMLVTMMRKDTTSQEEPLHASVPDRIKGLQIGQIDLGSGKVSYRDDTDTASTIFSIQQFNLTVDDIRLDSQSFQAQDRAYYAARVIFNAEQAAFFTSDKLYRLTADSIVMNTDSSMLQAKQVSLNPTTDPTSMAEAKGEATAYMESDIPLIALTGIDFPEHSRNSNLIARHLLIQEPSLDIFKDKKNFENKYKRPFPHEIVQNVQVKFLVDTVELTSGFIKYETIVPEAAERGLFTLENLEITVSNFSNMPEHISMENPAVVQANGLVMGKTRANITSRMPLLEENGYHTLVGEVASTDPKILNPMVAPTAFIRIESGQISRGSVDLELTNEQATGTFRLIYSNFEIELLSKGTGGDQSLGKEILSELANWVAVKESNPGSEGEQPRVAEVDVAHEDENSIFNFWAKCLMDGFKSIATIM</sequence>
<comment type="caution">
    <text evidence="2">The sequence shown here is derived from an EMBL/GenBank/DDBJ whole genome shotgun (WGS) entry which is preliminary data.</text>
</comment>
<keyword evidence="1" id="KW-1133">Transmembrane helix</keyword>
<name>A0A3D8LBK7_9BACT</name>
<evidence type="ECO:0000256" key="1">
    <source>
        <dbReference type="SAM" id="Phobius"/>
    </source>
</evidence>
<organism evidence="2 3">
    <name type="scientific">Pontibacter diazotrophicus</name>
    <dbReference type="NCBI Taxonomy" id="1400979"/>
    <lineage>
        <taxon>Bacteria</taxon>
        <taxon>Pseudomonadati</taxon>
        <taxon>Bacteroidota</taxon>
        <taxon>Cytophagia</taxon>
        <taxon>Cytophagales</taxon>
        <taxon>Hymenobacteraceae</taxon>
        <taxon>Pontibacter</taxon>
    </lineage>
</organism>
<gene>
    <name evidence="2" type="ORF">DXT99_12540</name>
</gene>
<dbReference type="EMBL" id="QRGR01000012">
    <property type="protein sequence ID" value="RDV14788.1"/>
    <property type="molecule type" value="Genomic_DNA"/>
</dbReference>
<keyword evidence="1" id="KW-0812">Transmembrane</keyword>
<protein>
    <recommendedName>
        <fullName evidence="4">DUF748 domain-containing protein</fullName>
    </recommendedName>
</protein>
<dbReference type="AlphaFoldDB" id="A0A3D8LBK7"/>